<feature type="transmembrane region" description="Helical" evidence="12">
    <location>
        <begin position="282"/>
        <end position="305"/>
    </location>
</feature>
<keyword evidence="6" id="KW-0808">Transferase</keyword>
<dbReference type="PANTHER" id="PTHR34220">
    <property type="entry name" value="SENSOR HISTIDINE KINASE YPDA"/>
    <property type="match status" value="1"/>
</dbReference>
<keyword evidence="4" id="KW-1003">Cell membrane</keyword>
<keyword evidence="7" id="KW-0547">Nucleotide-binding</keyword>
<accession>A0ABV1L1X1</accession>
<comment type="catalytic activity">
    <reaction evidence="1">
        <text>ATP + protein L-histidine = ADP + protein N-phospho-L-histidine.</text>
        <dbReference type="EC" id="2.7.13.3"/>
    </reaction>
</comment>
<keyword evidence="16" id="KW-1185">Reference proteome</keyword>
<evidence type="ECO:0000256" key="8">
    <source>
        <dbReference type="ARBA" id="ARBA00022777"/>
    </source>
</evidence>
<dbReference type="PRINTS" id="PR00344">
    <property type="entry name" value="BCTRLSENSOR"/>
</dbReference>
<evidence type="ECO:0000256" key="3">
    <source>
        <dbReference type="ARBA" id="ARBA00012438"/>
    </source>
</evidence>
<sequence length="576" mass="66354">MSVLRWVKYKSKSLKYRLFVLQFLGVIIPLSLLGYASYSTIYSMLINNIDEGIQNTLVQVRKDLEDTLSSLDYASLELSFEGSIGQKMSEYFRSEDQVEKRRIAGEIEQNVTLVNYTNKSLGVMAYYFPNREQFLFRNIEVMNDYNPFDNKVFMKSKDAIFFGPHRSAYRYGKHTVFSVVKQLHLPAVAGDQQPAYVYIESNFNKLQTTLNVSRYGMTSIHLLADSAGRIVFNASDTESAYGTGKGLESFPNYHFFYSSSDQGWQVIAGVKEDEYRKGIVNWFRSFSMIVIVSVMLSFLFFWFLWRMIYRPMKEIVKAIGAMEATHFDKSIPGSSVLEFDLILNRFSGMRSRVASLLTEVENKERLRGKLEVEKVLHQISPHFLYNSLNTIQWLAKIHGNDEINRLVIVLTRVLRYNLGKEGSFVTVEEELDALQDYIELQSIRYDYRFAVHFQIDEETKQDLIPRFIIQPLLENALYHGMDDENGKIALEVRRVHREQLQIVVSDNGPGMSPLELDRLLGQNIQDQHRSGLGIGLNYVIQILQSCYGADGIFHIESLPDQGTKVSIWLPLGRKST</sequence>
<dbReference type="PROSITE" id="PS50885">
    <property type="entry name" value="HAMP"/>
    <property type="match status" value="1"/>
</dbReference>
<evidence type="ECO:0000256" key="6">
    <source>
        <dbReference type="ARBA" id="ARBA00022679"/>
    </source>
</evidence>
<dbReference type="InterPro" id="IPR005467">
    <property type="entry name" value="His_kinase_dom"/>
</dbReference>
<dbReference type="PANTHER" id="PTHR34220:SF7">
    <property type="entry name" value="SENSOR HISTIDINE KINASE YPDA"/>
    <property type="match status" value="1"/>
</dbReference>
<keyword evidence="12" id="KW-1133">Transmembrane helix</keyword>
<dbReference type="InterPro" id="IPR050640">
    <property type="entry name" value="Bact_2-comp_sensor_kinase"/>
</dbReference>
<reference evidence="15 16" key="1">
    <citation type="journal article" date="2023" name="Genome Announc.">
        <title>Pan-Genome Analyses of the Genus Cohnella and Proposal of the Novel Species Cohnella silvisoli sp. nov., Isolated from Forest Soil.</title>
        <authorList>
            <person name="Wang C."/>
            <person name="Mao L."/>
            <person name="Bao G."/>
            <person name="Zhu H."/>
        </authorList>
    </citation>
    <scope>NUCLEOTIDE SEQUENCE [LARGE SCALE GENOMIC DNA]</scope>
    <source>
        <strain evidence="15 16">NL03-T5-1</strain>
    </source>
</reference>
<dbReference type="EC" id="2.7.13.3" evidence="3"/>
<dbReference type="InterPro" id="IPR010559">
    <property type="entry name" value="Sig_transdc_His_kin_internal"/>
</dbReference>
<dbReference type="InterPro" id="IPR003594">
    <property type="entry name" value="HATPase_dom"/>
</dbReference>
<evidence type="ECO:0000256" key="12">
    <source>
        <dbReference type="SAM" id="Phobius"/>
    </source>
</evidence>
<feature type="domain" description="Histidine kinase" evidence="13">
    <location>
        <begin position="468"/>
        <end position="573"/>
    </location>
</feature>
<evidence type="ECO:0000313" key="15">
    <source>
        <dbReference type="EMBL" id="MEQ4486364.1"/>
    </source>
</evidence>
<comment type="subcellular location">
    <subcellularLocation>
        <location evidence="2">Cell membrane</location>
        <topology evidence="2">Multi-pass membrane protein</topology>
    </subcellularLocation>
</comment>
<dbReference type="InterPro" id="IPR004358">
    <property type="entry name" value="Sig_transdc_His_kin-like_C"/>
</dbReference>
<gene>
    <name evidence="15" type="ORF">QJS35_28730</name>
</gene>
<comment type="caution">
    <text evidence="15">The sequence shown here is derived from an EMBL/GenBank/DDBJ whole genome shotgun (WGS) entry which is preliminary data.</text>
</comment>
<evidence type="ECO:0000256" key="11">
    <source>
        <dbReference type="ARBA" id="ARBA00023136"/>
    </source>
</evidence>
<keyword evidence="11 12" id="KW-0472">Membrane</keyword>
<dbReference type="InterPro" id="IPR036890">
    <property type="entry name" value="HATPase_C_sf"/>
</dbReference>
<evidence type="ECO:0000259" key="13">
    <source>
        <dbReference type="PROSITE" id="PS50109"/>
    </source>
</evidence>
<protein>
    <recommendedName>
        <fullName evidence="3">histidine kinase</fullName>
        <ecNumber evidence="3">2.7.13.3</ecNumber>
    </recommendedName>
</protein>
<dbReference type="Proteomes" id="UP001493487">
    <property type="component" value="Unassembled WGS sequence"/>
</dbReference>
<dbReference type="GO" id="GO:0016301">
    <property type="term" value="F:kinase activity"/>
    <property type="evidence" value="ECO:0007669"/>
    <property type="project" value="UniProtKB-KW"/>
</dbReference>
<evidence type="ECO:0000256" key="4">
    <source>
        <dbReference type="ARBA" id="ARBA00022475"/>
    </source>
</evidence>
<keyword evidence="10" id="KW-0902">Two-component regulatory system</keyword>
<dbReference type="InterPro" id="IPR003660">
    <property type="entry name" value="HAMP_dom"/>
</dbReference>
<keyword evidence="8 15" id="KW-0418">Kinase</keyword>
<dbReference type="Gene3D" id="3.30.565.10">
    <property type="entry name" value="Histidine kinase-like ATPase, C-terminal domain"/>
    <property type="match status" value="1"/>
</dbReference>
<dbReference type="SMART" id="SM00387">
    <property type="entry name" value="HATPase_c"/>
    <property type="match status" value="1"/>
</dbReference>
<name>A0ABV1L1X1_9BACL</name>
<dbReference type="EMBL" id="JASKHM010000021">
    <property type="protein sequence ID" value="MEQ4486364.1"/>
    <property type="molecule type" value="Genomic_DNA"/>
</dbReference>
<proteinExistence type="predicted"/>
<dbReference type="Pfam" id="PF06580">
    <property type="entry name" value="His_kinase"/>
    <property type="match status" value="1"/>
</dbReference>
<evidence type="ECO:0000259" key="14">
    <source>
        <dbReference type="PROSITE" id="PS50885"/>
    </source>
</evidence>
<evidence type="ECO:0000256" key="7">
    <source>
        <dbReference type="ARBA" id="ARBA00022741"/>
    </source>
</evidence>
<evidence type="ECO:0000256" key="1">
    <source>
        <dbReference type="ARBA" id="ARBA00000085"/>
    </source>
</evidence>
<dbReference type="RefSeq" id="WP_232189455.1">
    <property type="nucleotide sequence ID" value="NZ_JAIOAP010000020.1"/>
</dbReference>
<evidence type="ECO:0000256" key="9">
    <source>
        <dbReference type="ARBA" id="ARBA00022840"/>
    </source>
</evidence>
<feature type="domain" description="HAMP" evidence="14">
    <location>
        <begin position="306"/>
        <end position="358"/>
    </location>
</feature>
<evidence type="ECO:0000256" key="10">
    <source>
        <dbReference type="ARBA" id="ARBA00023012"/>
    </source>
</evidence>
<organism evidence="15 16">
    <name type="scientific">Cohnella silvisoli</name>
    <dbReference type="NCBI Taxonomy" id="2873699"/>
    <lineage>
        <taxon>Bacteria</taxon>
        <taxon>Bacillati</taxon>
        <taxon>Bacillota</taxon>
        <taxon>Bacilli</taxon>
        <taxon>Bacillales</taxon>
        <taxon>Paenibacillaceae</taxon>
        <taxon>Cohnella</taxon>
    </lineage>
</organism>
<dbReference type="SUPFAM" id="SSF55874">
    <property type="entry name" value="ATPase domain of HSP90 chaperone/DNA topoisomerase II/histidine kinase"/>
    <property type="match status" value="1"/>
</dbReference>
<keyword evidence="9" id="KW-0067">ATP-binding</keyword>
<keyword evidence="12" id="KW-0812">Transmembrane</keyword>
<dbReference type="Pfam" id="PF02518">
    <property type="entry name" value="HATPase_c"/>
    <property type="match status" value="1"/>
</dbReference>
<keyword evidence="5" id="KW-0597">Phosphoprotein</keyword>
<evidence type="ECO:0000256" key="5">
    <source>
        <dbReference type="ARBA" id="ARBA00022553"/>
    </source>
</evidence>
<evidence type="ECO:0000256" key="2">
    <source>
        <dbReference type="ARBA" id="ARBA00004651"/>
    </source>
</evidence>
<dbReference type="PROSITE" id="PS50109">
    <property type="entry name" value="HIS_KIN"/>
    <property type="match status" value="1"/>
</dbReference>
<dbReference type="Gene3D" id="6.10.340.10">
    <property type="match status" value="1"/>
</dbReference>
<evidence type="ECO:0000313" key="16">
    <source>
        <dbReference type="Proteomes" id="UP001493487"/>
    </source>
</evidence>